<reference evidence="1 2" key="1">
    <citation type="submission" date="2024-09" db="EMBL/GenBank/DDBJ databases">
        <title>Floridaenema gen nov. (Aerosakkonemataceae, Aerosakkonematales ord. nov., Cyanobacteria) from benthic tropical and subtropical fresh waters, with the description of four new species.</title>
        <authorList>
            <person name="Moretto J.A."/>
            <person name="Berthold D.E."/>
            <person name="Lefler F.W."/>
            <person name="Huang I.-S."/>
            <person name="Laughinghouse H. IV."/>
        </authorList>
    </citation>
    <scope>NUCLEOTIDE SEQUENCE [LARGE SCALE GENOMIC DNA]</scope>
    <source>
        <strain evidence="1 2">BLCC-F154</strain>
    </source>
</reference>
<dbReference type="RefSeq" id="WP_413260203.1">
    <property type="nucleotide sequence ID" value="NZ_JBHFNS010000092.1"/>
</dbReference>
<evidence type="ECO:0000313" key="1">
    <source>
        <dbReference type="EMBL" id="MFB2938725.1"/>
    </source>
</evidence>
<comment type="caution">
    <text evidence="1">The sequence shown here is derived from an EMBL/GenBank/DDBJ whole genome shotgun (WGS) entry which is preliminary data.</text>
</comment>
<protein>
    <recommendedName>
        <fullName evidence="3">Phage protein</fullName>
    </recommendedName>
</protein>
<sequence length="98" mass="11910">MKNKQLSYQELELIEISQTGFQNFKLKCFSWLVKFWGFLVEVCTKEPELKIVERKDRAGNTFYYIDDPMTDRSFYCASEEEVLIWLERRYYQQNNKGL</sequence>
<name>A0ABV4YIS1_9CYAN</name>
<dbReference type="Proteomes" id="UP001576776">
    <property type="component" value="Unassembled WGS sequence"/>
</dbReference>
<dbReference type="EMBL" id="JBHFNS010000092">
    <property type="protein sequence ID" value="MFB2938725.1"/>
    <property type="molecule type" value="Genomic_DNA"/>
</dbReference>
<proteinExistence type="predicted"/>
<gene>
    <name evidence="1" type="ORF">ACE1B6_26030</name>
</gene>
<keyword evidence="2" id="KW-1185">Reference proteome</keyword>
<accession>A0ABV4YIS1</accession>
<evidence type="ECO:0000313" key="2">
    <source>
        <dbReference type="Proteomes" id="UP001576776"/>
    </source>
</evidence>
<evidence type="ECO:0008006" key="3">
    <source>
        <dbReference type="Google" id="ProtNLM"/>
    </source>
</evidence>
<organism evidence="1 2">
    <name type="scientific">Floridaenema fluviatile BLCC-F154</name>
    <dbReference type="NCBI Taxonomy" id="3153640"/>
    <lineage>
        <taxon>Bacteria</taxon>
        <taxon>Bacillati</taxon>
        <taxon>Cyanobacteriota</taxon>
        <taxon>Cyanophyceae</taxon>
        <taxon>Oscillatoriophycideae</taxon>
        <taxon>Aerosakkonematales</taxon>
        <taxon>Aerosakkonemataceae</taxon>
        <taxon>Floridanema</taxon>
        <taxon>Floridanema fluviatile</taxon>
    </lineage>
</organism>